<feature type="compositionally biased region" description="Basic residues" evidence="1">
    <location>
        <begin position="1"/>
        <end position="18"/>
    </location>
</feature>
<dbReference type="InterPro" id="IPR046341">
    <property type="entry name" value="SET_dom_sf"/>
</dbReference>
<dbReference type="GeneTree" id="ENSGT00940000153577"/>
<reference evidence="2" key="3">
    <citation type="submission" date="2025-09" db="UniProtKB">
        <authorList>
            <consortium name="Ensembl"/>
        </authorList>
    </citation>
    <scope>IDENTIFICATION</scope>
    <source>
        <strain evidence="2">Hd-rR</strain>
    </source>
</reference>
<dbReference type="FunFam" id="3.90.1410.10:FF:000002">
    <property type="entry name" value="SET domain-containing protein 4 isoform X1"/>
    <property type="match status" value="1"/>
</dbReference>
<evidence type="ECO:0000313" key="2">
    <source>
        <dbReference type="Ensembl" id="ENSORLP00000000535.2"/>
    </source>
</evidence>
<dbReference type="GO" id="GO:0045944">
    <property type="term" value="P:positive regulation of transcription by RNA polymerase II"/>
    <property type="evidence" value="ECO:0000318"/>
    <property type="project" value="GO_Central"/>
</dbReference>
<dbReference type="InterPro" id="IPR050600">
    <property type="entry name" value="SETD3_SETD6_MTase"/>
</dbReference>
<organism evidence="2 3">
    <name type="scientific">Oryzias latipes</name>
    <name type="common">Japanese rice fish</name>
    <name type="synonym">Japanese killifish</name>
    <dbReference type="NCBI Taxonomy" id="8090"/>
    <lineage>
        <taxon>Eukaryota</taxon>
        <taxon>Metazoa</taxon>
        <taxon>Chordata</taxon>
        <taxon>Craniata</taxon>
        <taxon>Vertebrata</taxon>
        <taxon>Euteleostomi</taxon>
        <taxon>Actinopterygii</taxon>
        <taxon>Neopterygii</taxon>
        <taxon>Teleostei</taxon>
        <taxon>Neoteleostei</taxon>
        <taxon>Acanthomorphata</taxon>
        <taxon>Ovalentaria</taxon>
        <taxon>Atherinomorphae</taxon>
        <taxon>Beloniformes</taxon>
        <taxon>Adrianichthyidae</taxon>
        <taxon>Oryziinae</taxon>
        <taxon>Oryzias</taxon>
    </lineage>
</organism>
<dbReference type="PANTHER" id="PTHR13271:SF151">
    <property type="entry name" value="SET DOMAIN-CONTAINING PROTEIN 4"/>
    <property type="match status" value="1"/>
</dbReference>
<dbReference type="SUPFAM" id="SSF82199">
    <property type="entry name" value="SET domain"/>
    <property type="match status" value="1"/>
</dbReference>
<reference evidence="2" key="2">
    <citation type="submission" date="2025-08" db="UniProtKB">
        <authorList>
            <consortium name="Ensembl"/>
        </authorList>
    </citation>
    <scope>IDENTIFICATION</scope>
    <source>
        <strain evidence="2">Hd-rR</strain>
    </source>
</reference>
<dbReference type="GO" id="GO:0050729">
    <property type="term" value="P:positive regulation of inflammatory response"/>
    <property type="evidence" value="ECO:0000318"/>
    <property type="project" value="GO_Central"/>
</dbReference>
<dbReference type="GO" id="GO:0006338">
    <property type="term" value="P:chromatin remodeling"/>
    <property type="evidence" value="ECO:0000318"/>
    <property type="project" value="GO_Central"/>
</dbReference>
<keyword evidence="3" id="KW-1185">Reference proteome</keyword>
<dbReference type="CDD" id="cd19177">
    <property type="entry name" value="SET_SETD4"/>
    <property type="match status" value="1"/>
</dbReference>
<gene>
    <name evidence="2" type="primary">SETD4</name>
</gene>
<dbReference type="GO" id="GO:0042800">
    <property type="term" value="F:histone H3K4 methyltransferase activity"/>
    <property type="evidence" value="ECO:0000318"/>
    <property type="project" value="GO_Central"/>
</dbReference>
<reference evidence="2 3" key="1">
    <citation type="journal article" date="2007" name="Nature">
        <title>The medaka draft genome and insights into vertebrate genome evolution.</title>
        <authorList>
            <person name="Kasahara M."/>
            <person name="Naruse K."/>
            <person name="Sasaki S."/>
            <person name="Nakatani Y."/>
            <person name="Qu W."/>
            <person name="Ahsan B."/>
            <person name="Yamada T."/>
            <person name="Nagayasu Y."/>
            <person name="Doi K."/>
            <person name="Kasai Y."/>
            <person name="Jindo T."/>
            <person name="Kobayashi D."/>
            <person name="Shimada A."/>
            <person name="Toyoda A."/>
            <person name="Kuroki Y."/>
            <person name="Fujiyama A."/>
            <person name="Sasaki T."/>
            <person name="Shimizu A."/>
            <person name="Asakawa S."/>
            <person name="Shimizu N."/>
            <person name="Hashimoto S."/>
            <person name="Yang J."/>
            <person name="Lee Y."/>
            <person name="Matsushima K."/>
            <person name="Sugano S."/>
            <person name="Sakaizumi M."/>
            <person name="Narita T."/>
            <person name="Ohishi K."/>
            <person name="Haga S."/>
            <person name="Ohta F."/>
            <person name="Nomoto H."/>
            <person name="Nogata K."/>
            <person name="Morishita T."/>
            <person name="Endo T."/>
            <person name="Shin-I T."/>
            <person name="Takeda H."/>
            <person name="Morishita S."/>
            <person name="Kohara Y."/>
        </authorList>
    </citation>
    <scope>NUCLEOTIDE SEQUENCE [LARGE SCALE GENOMIC DNA]</scope>
    <source>
        <strain evidence="2 3">Hd-rR</strain>
    </source>
</reference>
<accession>H2L453</accession>
<dbReference type="PANTHER" id="PTHR13271">
    <property type="entry name" value="UNCHARACTERIZED PUTATIVE METHYLTRANSFERASE"/>
    <property type="match status" value="1"/>
</dbReference>
<dbReference type="Proteomes" id="UP000001038">
    <property type="component" value="Chromosome 15"/>
</dbReference>
<dbReference type="GO" id="GO:0003713">
    <property type="term" value="F:transcription coactivator activity"/>
    <property type="evidence" value="ECO:0000318"/>
    <property type="project" value="GO_Central"/>
</dbReference>
<dbReference type="STRING" id="8090.ENSORLP00000000535"/>
<dbReference type="InParanoid" id="H2L453"/>
<dbReference type="HOGENOM" id="CLU_029120_3_0_1"/>
<dbReference type="AlphaFoldDB" id="H2L453"/>
<evidence type="ECO:0000313" key="3">
    <source>
        <dbReference type="Proteomes" id="UP000001038"/>
    </source>
</evidence>
<evidence type="ECO:0000256" key="1">
    <source>
        <dbReference type="SAM" id="MobiDB-lite"/>
    </source>
</evidence>
<dbReference type="GO" id="GO:0046975">
    <property type="term" value="F:histone H3K36 methyltransferase activity"/>
    <property type="evidence" value="ECO:0000318"/>
    <property type="project" value="GO_Central"/>
</dbReference>
<dbReference type="InterPro" id="IPR044429">
    <property type="entry name" value="SETD4_SET"/>
</dbReference>
<dbReference type="Ensembl" id="ENSORLT00000000535.2">
    <property type="protein sequence ID" value="ENSORLP00000000535.2"/>
    <property type="gene ID" value="ENSORLG00000000434.2"/>
</dbReference>
<dbReference type="eggNOG" id="KOG1337">
    <property type="taxonomic scope" value="Eukaryota"/>
</dbReference>
<dbReference type="Bgee" id="ENSORLG00000000434">
    <property type="expression patterns" value="Expressed in ovary and 14 other cell types or tissues"/>
</dbReference>
<protein>
    <submittedName>
        <fullName evidence="2">SET domain containing 4</fullName>
    </submittedName>
</protein>
<dbReference type="Gene3D" id="3.90.1410.10">
    <property type="entry name" value="set domain protein methyltransferase, domain 1"/>
    <property type="match status" value="1"/>
</dbReference>
<feature type="region of interest" description="Disordered" evidence="1">
    <location>
        <begin position="1"/>
        <end position="25"/>
    </location>
</feature>
<name>H2L453_ORYLA</name>
<proteinExistence type="predicted"/>
<sequence length="405" mass="45418">MARGRAGRTARRRRRRKRDGSTQTGTKEWRAALVSAVLLLRVSGCHLNLLSVLQPGGMLVSLPESCLLTTSTVLHSYLGPFLKSWKPRPSSLVALCVFLVCERHRGEASDWFPYIDVLPCSYCCPPYFTDTVMAVLPSGVRRRAEEQREGLQHLYAVHQDFFIRCQHEDGCFGSKSPLLPHRWAWCSINTRSVFMDRPSSSFLSGPDNYALAPFLDLLNHRPDVQVKAGFNRTSGCYEIRSISGVQRYHQAFINYGSHDNQRLLLEYGFVSSCNPHSVIYVEEGSLQKFGRAPASICSSIFLCCSRRSQYHGKTPPHAALLALKSASLTSWLSSQRWRTLLLGQMVSDEEAQRSVQTAKTLCERLLRETRTSLQEVRRSLTTRGQLSVTLTPGTVCADLPPPPAV</sequence>